<evidence type="ECO:0000313" key="3">
    <source>
        <dbReference type="Proteomes" id="UP000184516"/>
    </source>
</evidence>
<dbReference type="Proteomes" id="UP000184516">
    <property type="component" value="Unassembled WGS sequence"/>
</dbReference>
<reference evidence="3" key="1">
    <citation type="submission" date="2016-11" db="EMBL/GenBank/DDBJ databases">
        <authorList>
            <person name="Varghese N."/>
            <person name="Submissions S."/>
        </authorList>
    </citation>
    <scope>NUCLEOTIDE SEQUENCE [LARGE SCALE GENOMIC DNA]</scope>
    <source>
        <strain evidence="3">DSM 19978</strain>
    </source>
</reference>
<organism evidence="2 3">
    <name type="scientific">Flavobacterium fluvii</name>
    <dbReference type="NCBI Taxonomy" id="468056"/>
    <lineage>
        <taxon>Bacteria</taxon>
        <taxon>Pseudomonadati</taxon>
        <taxon>Bacteroidota</taxon>
        <taxon>Flavobacteriia</taxon>
        <taxon>Flavobacteriales</taxon>
        <taxon>Flavobacteriaceae</taxon>
        <taxon>Flavobacterium</taxon>
    </lineage>
</organism>
<evidence type="ECO:0000313" key="2">
    <source>
        <dbReference type="EMBL" id="SHG90829.1"/>
    </source>
</evidence>
<dbReference type="AlphaFoldDB" id="A0A1M5NNQ5"/>
<keyword evidence="3" id="KW-1185">Reference proteome</keyword>
<accession>A0A1M5NNQ5</accession>
<name>A0A1M5NNQ5_9FLAO</name>
<feature type="transmembrane region" description="Helical" evidence="1">
    <location>
        <begin position="20"/>
        <end position="40"/>
    </location>
</feature>
<keyword evidence="1" id="KW-1133">Transmembrane helix</keyword>
<gene>
    <name evidence="2" type="ORF">SAMN05443549_10895</name>
</gene>
<sequence length="60" mass="6749">MGELYFSVVTYVMLRQFACARVAFLLIGVCFIGLIFFIGVQRISFASTNSLLMAISYNEL</sequence>
<keyword evidence="1" id="KW-0472">Membrane</keyword>
<proteinExistence type="predicted"/>
<evidence type="ECO:0000256" key="1">
    <source>
        <dbReference type="SAM" id="Phobius"/>
    </source>
</evidence>
<dbReference type="EMBL" id="FQWB01000008">
    <property type="protein sequence ID" value="SHG90829.1"/>
    <property type="molecule type" value="Genomic_DNA"/>
</dbReference>
<keyword evidence="1" id="KW-0812">Transmembrane</keyword>
<protein>
    <submittedName>
        <fullName evidence="2">Uncharacterized protein</fullName>
    </submittedName>
</protein>